<comment type="caution">
    <text evidence="2">The sequence shown here is derived from an EMBL/GenBank/DDBJ whole genome shotgun (WGS) entry which is preliminary data.</text>
</comment>
<evidence type="ECO:0000313" key="3">
    <source>
        <dbReference type="Proteomes" id="UP000324800"/>
    </source>
</evidence>
<dbReference type="Proteomes" id="UP000324800">
    <property type="component" value="Unassembled WGS sequence"/>
</dbReference>
<dbReference type="EMBL" id="SNRW01039370">
    <property type="protein sequence ID" value="KAA6352758.1"/>
    <property type="molecule type" value="Genomic_DNA"/>
</dbReference>
<accession>A0A5J4T3R5</accession>
<name>A0A5J4T3R5_9EUKA</name>
<evidence type="ECO:0000313" key="2">
    <source>
        <dbReference type="EMBL" id="KAA6352758.1"/>
    </source>
</evidence>
<sequence length="71" mass="8276">MILVQKGFVQYFRKVFDEEEFMQLVQELAQFISGITQASIRLRAAVSERRRKRISTEKSIPTTPMSRNAVI</sequence>
<dbReference type="AlphaFoldDB" id="A0A5J4T3R5"/>
<organism evidence="2 3">
    <name type="scientific">Streblomastix strix</name>
    <dbReference type="NCBI Taxonomy" id="222440"/>
    <lineage>
        <taxon>Eukaryota</taxon>
        <taxon>Metamonada</taxon>
        <taxon>Preaxostyla</taxon>
        <taxon>Oxymonadida</taxon>
        <taxon>Streblomastigidae</taxon>
        <taxon>Streblomastix</taxon>
    </lineage>
</organism>
<gene>
    <name evidence="2" type="ORF">EZS28_051714</name>
</gene>
<reference evidence="2 3" key="1">
    <citation type="submission" date="2019-03" db="EMBL/GenBank/DDBJ databases">
        <title>Single cell metagenomics reveals metabolic interactions within the superorganism composed of flagellate Streblomastix strix and complex community of Bacteroidetes bacteria on its surface.</title>
        <authorList>
            <person name="Treitli S.C."/>
            <person name="Kolisko M."/>
            <person name="Husnik F."/>
            <person name="Keeling P."/>
            <person name="Hampl V."/>
        </authorList>
    </citation>
    <scope>NUCLEOTIDE SEQUENCE [LARGE SCALE GENOMIC DNA]</scope>
    <source>
        <strain evidence="2">ST1C</strain>
    </source>
</reference>
<protein>
    <submittedName>
        <fullName evidence="2">Uncharacterized protein</fullName>
    </submittedName>
</protein>
<feature type="non-terminal residue" evidence="2">
    <location>
        <position position="71"/>
    </location>
</feature>
<proteinExistence type="predicted"/>
<evidence type="ECO:0000256" key="1">
    <source>
        <dbReference type="SAM" id="MobiDB-lite"/>
    </source>
</evidence>
<feature type="region of interest" description="Disordered" evidence="1">
    <location>
        <begin position="52"/>
        <end position="71"/>
    </location>
</feature>
<feature type="compositionally biased region" description="Polar residues" evidence="1">
    <location>
        <begin position="57"/>
        <end position="71"/>
    </location>
</feature>